<keyword evidence="1" id="KW-0472">Membrane</keyword>
<accession>A0A7S0N1E6</accession>
<evidence type="ECO:0000256" key="1">
    <source>
        <dbReference type="SAM" id="Phobius"/>
    </source>
</evidence>
<proteinExistence type="predicted"/>
<keyword evidence="1" id="KW-1133">Transmembrane helix</keyword>
<feature type="transmembrane region" description="Helical" evidence="1">
    <location>
        <begin position="164"/>
        <end position="185"/>
    </location>
</feature>
<gene>
    <name evidence="2" type="ORF">CCUR1050_LOCUS30185</name>
</gene>
<dbReference type="EMBL" id="HBEZ01054993">
    <property type="protein sequence ID" value="CAD8657366.1"/>
    <property type="molecule type" value="Transcribed_RNA"/>
</dbReference>
<protein>
    <submittedName>
        <fullName evidence="2">Uncharacterized protein</fullName>
    </submittedName>
</protein>
<dbReference type="Gene3D" id="2.10.50.10">
    <property type="entry name" value="Tumor Necrosis Factor Receptor, subunit A, domain 2"/>
    <property type="match status" value="1"/>
</dbReference>
<reference evidence="2" key="1">
    <citation type="submission" date="2021-01" db="EMBL/GenBank/DDBJ databases">
        <authorList>
            <person name="Corre E."/>
            <person name="Pelletier E."/>
            <person name="Niang G."/>
            <person name="Scheremetjew M."/>
            <person name="Finn R."/>
            <person name="Kale V."/>
            <person name="Holt S."/>
            <person name="Cochrane G."/>
            <person name="Meng A."/>
            <person name="Brown T."/>
            <person name="Cohen L."/>
        </authorList>
    </citation>
    <scope>NUCLEOTIDE SEQUENCE</scope>
    <source>
        <strain evidence="2">CCAP979/52</strain>
    </source>
</reference>
<sequence>MCPSGQTSWSCTCRAGYYGSGQLCTLCPQGSFCNGGSITSCTPCETNAVRKVICDQAGRVNDLVCSCNSGFVFISGAGCTLDTTTVKACGVSGGYCFSPDKCQTCTVSSSKSSQYQSSISIQSKSGFAIIPSGGVASYIAESRVLSFCCSTCDSMYQTMCRASLPMQIDIFMLFIVAFWCVVMTYEHSR</sequence>
<name>A0A7S0N1E6_9CRYP</name>
<organism evidence="2">
    <name type="scientific">Cryptomonas curvata</name>
    <dbReference type="NCBI Taxonomy" id="233186"/>
    <lineage>
        <taxon>Eukaryota</taxon>
        <taxon>Cryptophyceae</taxon>
        <taxon>Cryptomonadales</taxon>
        <taxon>Cryptomonadaceae</taxon>
        <taxon>Cryptomonas</taxon>
    </lineage>
</organism>
<evidence type="ECO:0000313" key="2">
    <source>
        <dbReference type="EMBL" id="CAD8657366.1"/>
    </source>
</evidence>
<keyword evidence="1" id="KW-0812">Transmembrane</keyword>
<dbReference type="AlphaFoldDB" id="A0A7S0N1E6"/>